<evidence type="ECO:0000313" key="1">
    <source>
        <dbReference type="EMBL" id="KAJ9092277.1"/>
    </source>
</evidence>
<keyword evidence="2" id="KW-1185">Reference proteome</keyword>
<protein>
    <submittedName>
        <fullName evidence="1">Uncharacterized protein</fullName>
    </submittedName>
</protein>
<accession>A0ACC2UZU5</accession>
<dbReference type="Proteomes" id="UP001227268">
    <property type="component" value="Unassembled WGS sequence"/>
</dbReference>
<evidence type="ECO:0000313" key="2">
    <source>
        <dbReference type="Proteomes" id="UP001227268"/>
    </source>
</evidence>
<proteinExistence type="predicted"/>
<dbReference type="EMBL" id="JASBWT010000040">
    <property type="protein sequence ID" value="KAJ9092277.1"/>
    <property type="molecule type" value="Genomic_DNA"/>
</dbReference>
<reference evidence="1" key="1">
    <citation type="submission" date="2023-04" db="EMBL/GenBank/DDBJ databases">
        <title>Draft Genome sequencing of Naganishia species isolated from polar environments using Oxford Nanopore Technology.</title>
        <authorList>
            <person name="Leo P."/>
            <person name="Venkateswaran K."/>
        </authorList>
    </citation>
    <scope>NUCLEOTIDE SEQUENCE</scope>
    <source>
        <strain evidence="1">MNA-CCFEE 5423</strain>
    </source>
</reference>
<organism evidence="1 2">
    <name type="scientific">Naganishia friedmannii</name>
    <dbReference type="NCBI Taxonomy" id="89922"/>
    <lineage>
        <taxon>Eukaryota</taxon>
        <taxon>Fungi</taxon>
        <taxon>Dikarya</taxon>
        <taxon>Basidiomycota</taxon>
        <taxon>Agaricomycotina</taxon>
        <taxon>Tremellomycetes</taxon>
        <taxon>Filobasidiales</taxon>
        <taxon>Filobasidiaceae</taxon>
        <taxon>Naganishia</taxon>
    </lineage>
</organism>
<comment type="caution">
    <text evidence="1">The sequence shown here is derived from an EMBL/GenBank/DDBJ whole genome shotgun (WGS) entry which is preliminary data.</text>
</comment>
<gene>
    <name evidence="1" type="ORF">QFC21_006919</name>
</gene>
<sequence>MKTQRSAQPCARYSRYGFISPHNALLPYRADDGKPVVAGANPKIGFPGICFSDGPRGMNEGTCFPTPSTRANTFNVELDKQIAVLASSTHKVTDPLTLITRVSGRTISKELRAFGGNYFGGVCDNTAPNPKWGVMQESFGEDPLLVGSMGAALTRGPTENVMACIKHFALKSAENKRFQIDIKCDEGKLHDCYHPHFRQCFEKAAGKV</sequence>
<name>A0ACC2UZU5_9TREE</name>